<proteinExistence type="predicted"/>
<evidence type="ECO:0000313" key="3">
    <source>
        <dbReference type="Proteomes" id="UP001579974"/>
    </source>
</evidence>
<sequence>MLGRTHMAIGALGAVLVLPVLLHDSTAHSMVESVGHGHINQATQLIEGVVVGALGGIVPDLDQKDGLMTRKVERIGQLAMLGSLIILLITMHLWSSPIALGIAICMFFSFVHHAEWVRKTSLILLAVGSVYFGMRFPDYAEIGICSAIWFGVTAFSKHRTFTHSLLGFAIAGFTLVQLGKLQHLVWLSDVAILGYGLHMVADAVAGGIPLFWPFGKRQGIRMVLTGSKADHLIGIFSVLLMLFDVVK</sequence>
<organism evidence="2 3">
    <name type="scientific">Alicyclobacillus fastidiosus</name>
    <dbReference type="NCBI Taxonomy" id="392011"/>
    <lineage>
        <taxon>Bacteria</taxon>
        <taxon>Bacillati</taxon>
        <taxon>Bacillota</taxon>
        <taxon>Bacilli</taxon>
        <taxon>Bacillales</taxon>
        <taxon>Alicyclobacillaceae</taxon>
        <taxon>Alicyclobacillus</taxon>
    </lineage>
</organism>
<reference evidence="2 3" key="1">
    <citation type="journal article" date="2024" name="Int. J. Mol. Sci.">
        <title>Exploration of Alicyclobacillus spp. Genome in Search of Antibiotic Resistance.</title>
        <authorList>
            <person name="Bucka-Kolendo J."/>
            <person name="Kiousi D.E."/>
            <person name="Dekowska A."/>
            <person name="Mikolajczuk-Szczyrba A."/>
            <person name="Karadedos D.M."/>
            <person name="Michael P."/>
            <person name="Galanis A."/>
            <person name="Sokolowska B."/>
        </authorList>
    </citation>
    <scope>NUCLEOTIDE SEQUENCE [LARGE SCALE GENOMIC DNA]</scope>
    <source>
        <strain evidence="2 3">KKP 3000</strain>
    </source>
</reference>
<keyword evidence="1" id="KW-0812">Transmembrane</keyword>
<protein>
    <submittedName>
        <fullName evidence="2">Metal-dependent hydrolase</fullName>
    </submittedName>
</protein>
<accession>A0ABV5AGG7</accession>
<dbReference type="RefSeq" id="WP_275473898.1">
    <property type="nucleotide sequence ID" value="NZ_CP162940.1"/>
</dbReference>
<evidence type="ECO:0000313" key="2">
    <source>
        <dbReference type="EMBL" id="MFB5191283.1"/>
    </source>
</evidence>
<name>A0ABV5AGG7_9BACL</name>
<dbReference type="Proteomes" id="UP001579974">
    <property type="component" value="Unassembled WGS sequence"/>
</dbReference>
<dbReference type="Pfam" id="PF04307">
    <property type="entry name" value="YdjM"/>
    <property type="match status" value="1"/>
</dbReference>
<keyword evidence="3" id="KW-1185">Reference proteome</keyword>
<feature type="transmembrane region" description="Helical" evidence="1">
    <location>
        <begin position="139"/>
        <end position="155"/>
    </location>
</feature>
<feature type="transmembrane region" description="Helical" evidence="1">
    <location>
        <begin position="161"/>
        <end position="178"/>
    </location>
</feature>
<keyword evidence="1" id="KW-0472">Membrane</keyword>
<dbReference type="GO" id="GO:0016787">
    <property type="term" value="F:hydrolase activity"/>
    <property type="evidence" value="ECO:0007669"/>
    <property type="project" value="UniProtKB-KW"/>
</dbReference>
<keyword evidence="2" id="KW-0378">Hydrolase</keyword>
<comment type="caution">
    <text evidence="2">The sequence shown here is derived from an EMBL/GenBank/DDBJ whole genome shotgun (WGS) entry which is preliminary data.</text>
</comment>
<dbReference type="InterPro" id="IPR007404">
    <property type="entry name" value="YdjM-like"/>
</dbReference>
<feature type="transmembrane region" description="Helical" evidence="1">
    <location>
        <begin position="78"/>
        <end position="110"/>
    </location>
</feature>
<feature type="transmembrane region" description="Helical" evidence="1">
    <location>
        <begin position="190"/>
        <end position="211"/>
    </location>
</feature>
<dbReference type="EMBL" id="JBDXSU010000010">
    <property type="protein sequence ID" value="MFB5191283.1"/>
    <property type="molecule type" value="Genomic_DNA"/>
</dbReference>
<evidence type="ECO:0000256" key="1">
    <source>
        <dbReference type="SAM" id="Phobius"/>
    </source>
</evidence>
<gene>
    <name evidence="2" type="ORF">KKP3000_000054</name>
</gene>
<keyword evidence="1" id="KW-1133">Transmembrane helix</keyword>